<dbReference type="OrthoDB" id="5987689at2759"/>
<keyword evidence="1" id="KW-0808">Transferase</keyword>
<keyword evidence="1" id="KW-0695">RNA-directed DNA polymerase</keyword>
<protein>
    <submittedName>
        <fullName evidence="1">RNA-directed DNA polymerase from mobile element jockey</fullName>
    </submittedName>
</protein>
<dbReference type="GO" id="GO:0003964">
    <property type="term" value="F:RNA-directed DNA polymerase activity"/>
    <property type="evidence" value="ECO:0007669"/>
    <property type="project" value="UniProtKB-KW"/>
</dbReference>
<dbReference type="GO" id="GO:0008168">
    <property type="term" value="F:methyltransferase activity"/>
    <property type="evidence" value="ECO:0007669"/>
    <property type="project" value="InterPro"/>
</dbReference>
<organism evidence="1 2">
    <name type="scientific">Paramuricea clavata</name>
    <name type="common">Red gorgonian</name>
    <name type="synonym">Violescent sea-whip</name>
    <dbReference type="NCBI Taxonomy" id="317549"/>
    <lineage>
        <taxon>Eukaryota</taxon>
        <taxon>Metazoa</taxon>
        <taxon>Cnidaria</taxon>
        <taxon>Anthozoa</taxon>
        <taxon>Octocorallia</taxon>
        <taxon>Malacalcyonacea</taxon>
        <taxon>Plexauridae</taxon>
        <taxon>Paramuricea</taxon>
    </lineage>
</organism>
<comment type="caution">
    <text evidence="1">The sequence shown here is derived from an EMBL/GenBank/DDBJ whole genome shotgun (WGS) entry which is preliminary data.</text>
</comment>
<dbReference type="EMBL" id="CACRXK020011384">
    <property type="protein sequence ID" value="CAB4021336.1"/>
    <property type="molecule type" value="Genomic_DNA"/>
</dbReference>
<name>A0A6S7IUD5_PARCT</name>
<dbReference type="GO" id="GO:0016706">
    <property type="term" value="F:2-oxoglutarate-dependent dioxygenase activity"/>
    <property type="evidence" value="ECO:0007669"/>
    <property type="project" value="InterPro"/>
</dbReference>
<sequence>MWKFVDDTTVSEVIGKDQTSNLQNQMDILANSISSHKLQLNETKCKEMGICFGSNVNGFQPITINNITLDIVQNAKVVGLHRANNLKWNIHVNEVIKKCRKRLYHLTQLKRASIGLKGLL</sequence>
<reference evidence="1" key="1">
    <citation type="submission" date="2020-04" db="EMBL/GenBank/DDBJ databases">
        <authorList>
            <person name="Alioto T."/>
            <person name="Alioto T."/>
            <person name="Gomez Garrido J."/>
        </authorList>
    </citation>
    <scope>NUCLEOTIDE SEQUENCE</scope>
    <source>
        <strain evidence="1">A484AB</strain>
    </source>
</reference>
<dbReference type="AlphaFoldDB" id="A0A6S7IUD5"/>
<evidence type="ECO:0000313" key="2">
    <source>
        <dbReference type="Proteomes" id="UP001152795"/>
    </source>
</evidence>
<dbReference type="InterPro" id="IPR015095">
    <property type="entry name" value="AlkB_hom8_N"/>
</dbReference>
<evidence type="ECO:0000313" key="1">
    <source>
        <dbReference type="EMBL" id="CAB4021336.1"/>
    </source>
</evidence>
<gene>
    <name evidence="1" type="ORF">PACLA_8A050614</name>
</gene>
<accession>A0A6S7IUD5</accession>
<proteinExistence type="predicted"/>
<dbReference type="PANTHER" id="PTHR33332">
    <property type="entry name" value="REVERSE TRANSCRIPTASE DOMAIN-CONTAINING PROTEIN"/>
    <property type="match status" value="1"/>
</dbReference>
<keyword evidence="1" id="KW-0548">Nucleotidyltransferase</keyword>
<dbReference type="Pfam" id="PF09004">
    <property type="entry name" value="ALKBH8_N"/>
    <property type="match status" value="1"/>
</dbReference>
<keyword evidence="2" id="KW-1185">Reference proteome</keyword>
<dbReference type="Proteomes" id="UP001152795">
    <property type="component" value="Unassembled WGS sequence"/>
</dbReference>